<dbReference type="SUPFAM" id="SSF48208">
    <property type="entry name" value="Six-hairpin glycosidases"/>
    <property type="match status" value="1"/>
</dbReference>
<dbReference type="InterPro" id="IPR024705">
    <property type="entry name" value="Ssp411"/>
</dbReference>
<dbReference type="Proteomes" id="UP000178082">
    <property type="component" value="Unassembled WGS sequence"/>
</dbReference>
<reference evidence="2 3" key="1">
    <citation type="journal article" date="2016" name="Nat. Commun.">
        <title>Thousands of microbial genomes shed light on interconnected biogeochemical processes in an aquifer system.</title>
        <authorList>
            <person name="Anantharaman K."/>
            <person name="Brown C.T."/>
            <person name="Hug L.A."/>
            <person name="Sharon I."/>
            <person name="Castelle C.J."/>
            <person name="Probst A.J."/>
            <person name="Thomas B.C."/>
            <person name="Singh A."/>
            <person name="Wilkins M.J."/>
            <person name="Karaoz U."/>
            <person name="Brodie E.L."/>
            <person name="Williams K.H."/>
            <person name="Hubbard S.S."/>
            <person name="Banfield J.F."/>
        </authorList>
    </citation>
    <scope>NUCLEOTIDE SEQUENCE [LARGE SCALE GENOMIC DNA]</scope>
</reference>
<dbReference type="AlphaFoldDB" id="A0A1F7SLR1"/>
<organism evidence="2 3">
    <name type="scientific">Candidatus Schekmanbacteria bacterium RIFCSPLOWO2_12_FULL_38_15</name>
    <dbReference type="NCBI Taxonomy" id="1817883"/>
    <lineage>
        <taxon>Bacteria</taxon>
        <taxon>Candidatus Schekmaniibacteriota</taxon>
    </lineage>
</organism>
<dbReference type="InterPro" id="IPR004879">
    <property type="entry name" value="Ssp411-like_TRX"/>
</dbReference>
<feature type="domain" description="Spermatogenesis-associated protein 20-like TRX" evidence="1">
    <location>
        <begin position="6"/>
        <end position="166"/>
    </location>
</feature>
<dbReference type="EMBL" id="MGDI01000008">
    <property type="protein sequence ID" value="OGL54710.1"/>
    <property type="molecule type" value="Genomic_DNA"/>
</dbReference>
<dbReference type="PANTHER" id="PTHR42899">
    <property type="entry name" value="SPERMATOGENESIS-ASSOCIATED PROTEIN 20"/>
    <property type="match status" value="1"/>
</dbReference>
<evidence type="ECO:0000259" key="1">
    <source>
        <dbReference type="Pfam" id="PF03190"/>
    </source>
</evidence>
<gene>
    <name evidence="2" type="ORF">A3G31_05615</name>
</gene>
<proteinExistence type="predicted"/>
<name>A0A1F7SLR1_9BACT</name>
<evidence type="ECO:0000313" key="2">
    <source>
        <dbReference type="EMBL" id="OGL54710.1"/>
    </source>
</evidence>
<dbReference type="InterPro" id="IPR036249">
    <property type="entry name" value="Thioredoxin-like_sf"/>
</dbReference>
<comment type="caution">
    <text evidence="2">The sequence shown here is derived from an EMBL/GenBank/DDBJ whole genome shotgun (WGS) entry which is preliminary data.</text>
</comment>
<sequence>MKKYSNHLINETSPYLLQHAHNPVDWYPWGKEALERAKRENKPILLSIGYSSCHWCHVMEKESFENEETAKIMNENFVNIKVDREERPDLDEIYMNAVQFMTGRGGWPMTLFLTPDLLPFFAGTYFPPEERHGMPSFRSVLLRLAEIYRENRSEVIDSVKEIKEQLSVMAKLKKGEREFSFDLLKNAFSEIERRFDSENGGFSDAPKFPQPMLIELFLKYYNATKDENALNSAEFTLKKMAEGGIYDQIGGGFHRYSVDSKWLVPHFEKMLYDNALLAKVYIQAYQITKNDFFKKIAFETLGYLLREMTDPEGGFYSASDADSEGEEGKFFVWSKDEIEKVLGKEKANIICRYYNASKAGNFEGDRNILHTPFTVEEILKQIAHRFQEDIKDNNPLSPPFIKGGDSSAHTLKKGTSEGFSIKDFESLLSESKSKLLEARKMRVKPAVDNKVITAWTSLAISSLAHAYQVFREEGFLNSAEDAASFILLNMFKNGRLLRIYKDGESKIEGFLDDYSFFISALIDLYETTFRIKYLEDAIKLTEKMIENFWDKEEGGFFFASKDATNLISRSKNPYDNPTPSGNSVAVNSLIRLYRLTGRKDFLEKAEKTIEAFSLLLEKVPSGFPNMLSALDNYLSTPLDIVVIGKLMSQEVDDILKSIFSKYLPNKTIAFIDSAEPDLDALKLVPLLERKKMVGGKPTVYICKNFTCKTPVTEIEELEKALEKL</sequence>
<dbReference type="Gene3D" id="3.40.30.10">
    <property type="entry name" value="Glutaredoxin"/>
    <property type="match status" value="1"/>
</dbReference>
<dbReference type="GO" id="GO:0005975">
    <property type="term" value="P:carbohydrate metabolic process"/>
    <property type="evidence" value="ECO:0007669"/>
    <property type="project" value="InterPro"/>
</dbReference>
<evidence type="ECO:0000313" key="3">
    <source>
        <dbReference type="Proteomes" id="UP000178082"/>
    </source>
</evidence>
<dbReference type="InterPro" id="IPR008928">
    <property type="entry name" value="6-hairpin_glycosidase_sf"/>
</dbReference>
<dbReference type="PIRSF" id="PIRSF006402">
    <property type="entry name" value="UCP006402_thioredoxin"/>
    <property type="match status" value="1"/>
</dbReference>
<dbReference type="Pfam" id="PF03190">
    <property type="entry name" value="Thioredox_DsbH"/>
    <property type="match status" value="1"/>
</dbReference>
<protein>
    <recommendedName>
        <fullName evidence="1">Spermatogenesis-associated protein 20-like TRX domain-containing protein</fullName>
    </recommendedName>
</protein>
<dbReference type="CDD" id="cd02955">
    <property type="entry name" value="SSP411"/>
    <property type="match status" value="1"/>
</dbReference>
<dbReference type="PANTHER" id="PTHR42899:SF1">
    <property type="entry name" value="SPERMATOGENESIS-ASSOCIATED PROTEIN 20"/>
    <property type="match status" value="1"/>
</dbReference>
<dbReference type="SUPFAM" id="SSF52833">
    <property type="entry name" value="Thioredoxin-like"/>
    <property type="match status" value="1"/>
</dbReference>
<dbReference type="Gene3D" id="1.50.10.20">
    <property type="match status" value="2"/>
</dbReference>
<dbReference type="STRING" id="1817883.A3G31_05615"/>
<accession>A0A1F7SLR1</accession>